<dbReference type="InterPro" id="IPR004307">
    <property type="entry name" value="TspO_MBR"/>
</dbReference>
<evidence type="ECO:0000313" key="9">
    <source>
        <dbReference type="Proteomes" id="UP000501094"/>
    </source>
</evidence>
<dbReference type="KEGG" id="peg:E5R92_02700"/>
<gene>
    <name evidence="8" type="ORF">E5R92_02700</name>
</gene>
<evidence type="ECO:0000256" key="7">
    <source>
        <dbReference type="SAM" id="SignalP"/>
    </source>
</evidence>
<evidence type="ECO:0000256" key="6">
    <source>
        <dbReference type="SAM" id="Phobius"/>
    </source>
</evidence>
<evidence type="ECO:0000256" key="1">
    <source>
        <dbReference type="ARBA" id="ARBA00004141"/>
    </source>
</evidence>
<dbReference type="FunFam" id="1.20.1260.100:FF:000001">
    <property type="entry name" value="translocator protein 2"/>
    <property type="match status" value="1"/>
</dbReference>
<dbReference type="InterPro" id="IPR038330">
    <property type="entry name" value="TspO/MBR-related_sf"/>
</dbReference>
<comment type="similarity">
    <text evidence="2">Belongs to the TspO/BZRP family.</text>
</comment>
<comment type="subcellular location">
    <subcellularLocation>
        <location evidence="1">Membrane</location>
        <topology evidence="1">Multi-pass membrane protein</topology>
    </subcellularLocation>
</comment>
<feature type="transmembrane region" description="Helical" evidence="6">
    <location>
        <begin position="133"/>
        <end position="154"/>
    </location>
</feature>
<proteinExistence type="inferred from homology"/>
<sequence length="155" mass="18416">MLKNKFLSFLLFALVTFSASAIGGLATVGFKEPWYSLLIKPSFNPPDWIFAPVWTTLYFFMTIAIWKFWHSKNRDMNTIYIYFIHLIFNTTWSIVFFVFHKIILSLIVLVILILLIIILIIRFKRVNLYSYYLMIPYLLWCLFALLLNVSLIILN</sequence>
<keyword evidence="9" id="KW-1185">Reference proteome</keyword>
<feature type="signal peptide" evidence="7">
    <location>
        <begin position="1"/>
        <end position="21"/>
    </location>
</feature>
<dbReference type="GO" id="GO:0033013">
    <property type="term" value="P:tetrapyrrole metabolic process"/>
    <property type="evidence" value="ECO:0007669"/>
    <property type="project" value="UniProtKB-ARBA"/>
</dbReference>
<keyword evidence="5 6" id="KW-0472">Membrane</keyword>
<dbReference type="GO" id="GO:0016020">
    <property type="term" value="C:membrane"/>
    <property type="evidence" value="ECO:0007669"/>
    <property type="project" value="UniProtKB-SubCell"/>
</dbReference>
<dbReference type="CDD" id="cd15904">
    <property type="entry name" value="TSPO_MBR"/>
    <property type="match status" value="1"/>
</dbReference>
<keyword evidence="7" id="KW-0732">Signal</keyword>
<keyword evidence="4 6" id="KW-1133">Transmembrane helix</keyword>
<dbReference type="Gene3D" id="1.20.1260.100">
    <property type="entry name" value="TspO/MBR protein"/>
    <property type="match status" value="1"/>
</dbReference>
<protein>
    <submittedName>
        <fullName evidence="8">Tryptophan-rich sensory protein</fullName>
    </submittedName>
</protein>
<evidence type="ECO:0000256" key="2">
    <source>
        <dbReference type="ARBA" id="ARBA00007524"/>
    </source>
</evidence>
<evidence type="ECO:0000256" key="4">
    <source>
        <dbReference type="ARBA" id="ARBA00022989"/>
    </source>
</evidence>
<organism evidence="8 9">
    <name type="scientific">Candidatus Pelagibacter giovannonii</name>
    <dbReference type="NCBI Taxonomy" id="2563896"/>
    <lineage>
        <taxon>Bacteria</taxon>
        <taxon>Pseudomonadati</taxon>
        <taxon>Pseudomonadota</taxon>
        <taxon>Alphaproteobacteria</taxon>
        <taxon>Candidatus Pelagibacterales</taxon>
        <taxon>Candidatus Pelagibacteraceae</taxon>
        <taxon>Candidatus Pelagibacter</taxon>
    </lineage>
</organism>
<dbReference type="PANTHER" id="PTHR10057">
    <property type="entry name" value="PERIPHERAL-TYPE BENZODIAZEPINE RECEPTOR"/>
    <property type="match status" value="1"/>
</dbReference>
<dbReference type="AlphaFoldDB" id="A0A6H1Q376"/>
<evidence type="ECO:0000256" key="5">
    <source>
        <dbReference type="ARBA" id="ARBA00023136"/>
    </source>
</evidence>
<reference evidence="8 9" key="1">
    <citation type="journal article" date="2020" name="Nat. Microbiol.">
        <title>Lysogenic host-virus interactions in SAR11 marine bacteria.</title>
        <authorList>
            <person name="Morris R.M."/>
            <person name="Cain K.R."/>
            <person name="Hvorecny K.L."/>
            <person name="Kollman J.M."/>
        </authorList>
    </citation>
    <scope>NUCLEOTIDE SEQUENCE [LARGE SCALE GENOMIC DNA]</scope>
    <source>
        <strain evidence="8 9">NP1</strain>
    </source>
</reference>
<dbReference type="Pfam" id="PF03073">
    <property type="entry name" value="TspO_MBR"/>
    <property type="match status" value="1"/>
</dbReference>
<name>A0A6H1Q376_9PROT</name>
<dbReference type="Proteomes" id="UP000501094">
    <property type="component" value="Chromosome"/>
</dbReference>
<accession>A0A6H1Q376</accession>
<feature type="transmembrane region" description="Helical" evidence="6">
    <location>
        <begin position="48"/>
        <end position="66"/>
    </location>
</feature>
<evidence type="ECO:0000256" key="3">
    <source>
        <dbReference type="ARBA" id="ARBA00022692"/>
    </source>
</evidence>
<feature type="transmembrane region" description="Helical" evidence="6">
    <location>
        <begin position="102"/>
        <end position="121"/>
    </location>
</feature>
<keyword evidence="3 6" id="KW-0812">Transmembrane</keyword>
<dbReference type="PANTHER" id="PTHR10057:SF0">
    <property type="entry name" value="TRANSLOCATOR PROTEIN"/>
    <property type="match status" value="1"/>
</dbReference>
<feature type="chain" id="PRO_5026215229" evidence="7">
    <location>
        <begin position="22"/>
        <end position="155"/>
    </location>
</feature>
<evidence type="ECO:0000313" key="8">
    <source>
        <dbReference type="EMBL" id="QIZ20695.1"/>
    </source>
</evidence>
<feature type="transmembrane region" description="Helical" evidence="6">
    <location>
        <begin position="78"/>
        <end position="96"/>
    </location>
</feature>
<dbReference type="PIRSF" id="PIRSF005859">
    <property type="entry name" value="PBR"/>
    <property type="match status" value="1"/>
</dbReference>
<dbReference type="EMBL" id="CP038852">
    <property type="protein sequence ID" value="QIZ20695.1"/>
    <property type="molecule type" value="Genomic_DNA"/>
</dbReference>